<keyword evidence="3" id="KW-1185">Reference proteome</keyword>
<protein>
    <submittedName>
        <fullName evidence="2">Uncharacterized protein</fullName>
    </submittedName>
</protein>
<dbReference type="Proteomes" id="UP000014568">
    <property type="component" value="Unassembled WGS sequence"/>
</dbReference>
<dbReference type="HOGENOM" id="CLU_2390947_0_0_6"/>
<accession>S3NHD3</accession>
<sequence>MEQSREDIKDRPTNELFEQELNKKANTLDVEKEFELTNSKIQAAEKGLLIFSFEEDLLKQKPLTEPVAGKAYDTRKEWIWETRAPDTQPKWHDTG</sequence>
<evidence type="ECO:0000313" key="2">
    <source>
        <dbReference type="EMBL" id="EPF73724.1"/>
    </source>
</evidence>
<organism evidence="2 3">
    <name type="scientific">Acinetobacter rudis CIP 110305</name>
    <dbReference type="NCBI Taxonomy" id="421052"/>
    <lineage>
        <taxon>Bacteria</taxon>
        <taxon>Pseudomonadati</taxon>
        <taxon>Pseudomonadota</taxon>
        <taxon>Gammaproteobacteria</taxon>
        <taxon>Moraxellales</taxon>
        <taxon>Moraxellaceae</taxon>
        <taxon>Acinetobacter</taxon>
    </lineage>
</organism>
<proteinExistence type="predicted"/>
<feature type="non-terminal residue" evidence="2">
    <location>
        <position position="95"/>
    </location>
</feature>
<dbReference type="EMBL" id="ATGI01000023">
    <property type="protein sequence ID" value="EPF73724.1"/>
    <property type="molecule type" value="Genomic_DNA"/>
</dbReference>
<name>S3NHD3_9GAMM</name>
<evidence type="ECO:0000313" key="3">
    <source>
        <dbReference type="Proteomes" id="UP000014568"/>
    </source>
</evidence>
<reference evidence="2 3" key="1">
    <citation type="submission" date="2013-06" db="EMBL/GenBank/DDBJ databases">
        <title>The Genome Sequence of Acinetobacter rudis CIP 110305.</title>
        <authorList>
            <consortium name="The Broad Institute Genome Sequencing Platform"/>
            <consortium name="The Broad Institute Genome Sequencing Center for Infectious Disease"/>
            <person name="Cerqueira G."/>
            <person name="Feldgarden M."/>
            <person name="Courvalin P."/>
            <person name="Perichon B."/>
            <person name="Grillot-Courvalin C."/>
            <person name="Clermont D."/>
            <person name="Rocha E."/>
            <person name="Yoon E.-J."/>
            <person name="Nemec A."/>
            <person name="Young S.K."/>
            <person name="Zeng Q."/>
            <person name="Gargeya S."/>
            <person name="Fitzgerald M."/>
            <person name="Abouelleil A."/>
            <person name="Alvarado L."/>
            <person name="Berlin A.M."/>
            <person name="Chapman S.B."/>
            <person name="Dewar J."/>
            <person name="Goldberg J."/>
            <person name="Griggs A."/>
            <person name="Gujja S."/>
            <person name="Hansen M."/>
            <person name="Howarth C."/>
            <person name="Imamovic A."/>
            <person name="Larimer J."/>
            <person name="McCowan C."/>
            <person name="Murphy C."/>
            <person name="Pearson M."/>
            <person name="Priest M."/>
            <person name="Roberts A."/>
            <person name="Saif S."/>
            <person name="Shea T."/>
            <person name="Sykes S."/>
            <person name="Wortman J."/>
            <person name="Nusbaum C."/>
            <person name="Birren B."/>
        </authorList>
    </citation>
    <scope>NUCLEOTIDE SEQUENCE [LARGE SCALE GENOMIC DNA]</scope>
    <source>
        <strain evidence="2 3">CIP 110305</strain>
    </source>
</reference>
<gene>
    <name evidence="2" type="ORF">F945_01883</name>
</gene>
<comment type="caution">
    <text evidence="2">The sequence shown here is derived from an EMBL/GenBank/DDBJ whole genome shotgun (WGS) entry which is preliminary data.</text>
</comment>
<dbReference type="AlphaFoldDB" id="S3NHD3"/>
<feature type="compositionally biased region" description="Basic and acidic residues" evidence="1">
    <location>
        <begin position="1"/>
        <end position="13"/>
    </location>
</feature>
<evidence type="ECO:0000256" key="1">
    <source>
        <dbReference type="SAM" id="MobiDB-lite"/>
    </source>
</evidence>
<feature type="region of interest" description="Disordered" evidence="1">
    <location>
        <begin position="1"/>
        <end position="20"/>
    </location>
</feature>
<dbReference type="eggNOG" id="ENOG5033Y1A">
    <property type="taxonomic scope" value="Bacteria"/>
</dbReference>